<proteinExistence type="predicted"/>
<sequence>MPTKKRRIDNHLMLERLSKIHTKIKSGCYPNTHQLAYDNEVSVPTISRDIEFLRDRFEAPIEYDAAHRGYYYSKNFDMPLNMVSQKDLLTLSLTKQLLSQYEGSPIYKEISSIINMLSDSQGIGKSDFLKRVAAPPLPKAVMNEDAWNIVIECLQENSIIKFDYNGRWRTETTHRMLRPYQVLLQEGMYFVFGFDENSDGGKGGERLFNLSRMKNLENTGRTFELPEDFEFASRCGGGRFGAFKEAEKVKYEIDFYDDARQFVKDCIWADDQEFYEIEEENTTTICFSSSQSTKVLEWVLSQGVNAKPIAPESFVERWKQELRGMLKNAGI</sequence>
<evidence type="ECO:0000313" key="3">
    <source>
        <dbReference type="Proteomes" id="UP000518887"/>
    </source>
</evidence>
<organism evidence="2 3">
    <name type="scientific">Treponema ruminis</name>
    <dbReference type="NCBI Taxonomy" id="744515"/>
    <lineage>
        <taxon>Bacteria</taxon>
        <taxon>Pseudomonadati</taxon>
        <taxon>Spirochaetota</taxon>
        <taxon>Spirochaetia</taxon>
        <taxon>Spirochaetales</taxon>
        <taxon>Treponemataceae</taxon>
        <taxon>Treponema</taxon>
    </lineage>
</organism>
<keyword evidence="2" id="KW-0238">DNA-binding</keyword>
<name>A0A7W8LL07_9SPIR</name>
<reference evidence="2 3" key="1">
    <citation type="submission" date="2020-08" db="EMBL/GenBank/DDBJ databases">
        <title>Genomic Encyclopedia of Type Strains, Phase IV (KMG-IV): sequencing the most valuable type-strain genomes for metagenomic binning, comparative biology and taxonomic classification.</title>
        <authorList>
            <person name="Goeker M."/>
        </authorList>
    </citation>
    <scope>NUCLEOTIDE SEQUENCE [LARGE SCALE GENOMIC DNA]</scope>
    <source>
        <strain evidence="2 3">DSM 103462</strain>
    </source>
</reference>
<protein>
    <submittedName>
        <fullName evidence="2">Putative DNA-binding transcriptional regulator YafY</fullName>
    </submittedName>
</protein>
<dbReference type="InterPro" id="IPR026881">
    <property type="entry name" value="WYL_dom"/>
</dbReference>
<dbReference type="RefSeq" id="WP_184656662.1">
    <property type="nucleotide sequence ID" value="NZ_JACHFQ010000001.1"/>
</dbReference>
<dbReference type="EMBL" id="JACHFQ010000001">
    <property type="protein sequence ID" value="MBB5224913.1"/>
    <property type="molecule type" value="Genomic_DNA"/>
</dbReference>
<feature type="domain" description="WYL" evidence="1">
    <location>
        <begin position="148"/>
        <end position="217"/>
    </location>
</feature>
<dbReference type="AlphaFoldDB" id="A0A7W8LL07"/>
<dbReference type="PANTHER" id="PTHR34580">
    <property type="match status" value="1"/>
</dbReference>
<gene>
    <name evidence="2" type="ORF">HNP76_000253</name>
</gene>
<keyword evidence="3" id="KW-1185">Reference proteome</keyword>
<dbReference type="Proteomes" id="UP000518887">
    <property type="component" value="Unassembled WGS sequence"/>
</dbReference>
<dbReference type="PANTHER" id="PTHR34580:SF9">
    <property type="entry name" value="SLL5097 PROTEIN"/>
    <property type="match status" value="1"/>
</dbReference>
<dbReference type="Pfam" id="PF13280">
    <property type="entry name" value="WYL"/>
    <property type="match status" value="1"/>
</dbReference>
<dbReference type="InterPro" id="IPR051534">
    <property type="entry name" value="CBASS_pafABC_assoc_protein"/>
</dbReference>
<evidence type="ECO:0000259" key="1">
    <source>
        <dbReference type="Pfam" id="PF13280"/>
    </source>
</evidence>
<accession>A0A7W8LL07</accession>
<evidence type="ECO:0000313" key="2">
    <source>
        <dbReference type="EMBL" id="MBB5224913.1"/>
    </source>
</evidence>
<dbReference type="PROSITE" id="PS52050">
    <property type="entry name" value="WYL"/>
    <property type="match status" value="1"/>
</dbReference>
<dbReference type="GO" id="GO:0003677">
    <property type="term" value="F:DNA binding"/>
    <property type="evidence" value="ECO:0007669"/>
    <property type="project" value="UniProtKB-KW"/>
</dbReference>
<comment type="caution">
    <text evidence="2">The sequence shown here is derived from an EMBL/GenBank/DDBJ whole genome shotgun (WGS) entry which is preliminary data.</text>
</comment>